<protein>
    <submittedName>
        <fullName evidence="1">Uncharacterized protein</fullName>
    </submittedName>
</protein>
<evidence type="ECO:0000313" key="1">
    <source>
        <dbReference type="EMBL" id="KAF9527111.1"/>
    </source>
</evidence>
<accession>A0A9P6ECW2</accession>
<proteinExistence type="predicted"/>
<dbReference type="EMBL" id="MU157864">
    <property type="protein sequence ID" value="KAF9527111.1"/>
    <property type="molecule type" value="Genomic_DNA"/>
</dbReference>
<comment type="caution">
    <text evidence="1">The sequence shown here is derived from an EMBL/GenBank/DDBJ whole genome shotgun (WGS) entry which is preliminary data.</text>
</comment>
<dbReference type="Proteomes" id="UP000807306">
    <property type="component" value="Unassembled WGS sequence"/>
</dbReference>
<sequence length="186" mass="20732">MASTLGTLSSEYYQYLEIFPGSNSTFPGTYVNYMQAKAKFRPSGLLDSAALVINFRFHRWKWSETPSSMSDKLRHTHSSTELPELAELPSTEPTFSGIFLGSGLLCTNPGLAFLNGVYAVCSNLLPSRHLSPPTRDLVTYCYLILPHINWTDSHSVILELLPSLDDTAPCLASAFFYSAFSRTYVR</sequence>
<keyword evidence="2" id="KW-1185">Reference proteome</keyword>
<dbReference type="AlphaFoldDB" id="A0A9P6ECW2"/>
<organism evidence="1 2">
    <name type="scientific">Crepidotus variabilis</name>
    <dbReference type="NCBI Taxonomy" id="179855"/>
    <lineage>
        <taxon>Eukaryota</taxon>
        <taxon>Fungi</taxon>
        <taxon>Dikarya</taxon>
        <taxon>Basidiomycota</taxon>
        <taxon>Agaricomycotina</taxon>
        <taxon>Agaricomycetes</taxon>
        <taxon>Agaricomycetidae</taxon>
        <taxon>Agaricales</taxon>
        <taxon>Agaricineae</taxon>
        <taxon>Crepidotaceae</taxon>
        <taxon>Crepidotus</taxon>
    </lineage>
</organism>
<gene>
    <name evidence="1" type="ORF">CPB83DRAFT_895541</name>
</gene>
<name>A0A9P6ECW2_9AGAR</name>
<reference evidence="1" key="1">
    <citation type="submission" date="2020-11" db="EMBL/GenBank/DDBJ databases">
        <authorList>
            <consortium name="DOE Joint Genome Institute"/>
            <person name="Ahrendt S."/>
            <person name="Riley R."/>
            <person name="Andreopoulos W."/>
            <person name="Labutti K."/>
            <person name="Pangilinan J."/>
            <person name="Ruiz-Duenas F.J."/>
            <person name="Barrasa J.M."/>
            <person name="Sanchez-Garcia M."/>
            <person name="Camarero S."/>
            <person name="Miyauchi S."/>
            <person name="Serrano A."/>
            <person name="Linde D."/>
            <person name="Babiker R."/>
            <person name="Drula E."/>
            <person name="Ayuso-Fernandez I."/>
            <person name="Pacheco R."/>
            <person name="Padilla G."/>
            <person name="Ferreira P."/>
            <person name="Barriuso J."/>
            <person name="Kellner H."/>
            <person name="Castanera R."/>
            <person name="Alfaro M."/>
            <person name="Ramirez L."/>
            <person name="Pisabarro A.G."/>
            <person name="Kuo A."/>
            <person name="Tritt A."/>
            <person name="Lipzen A."/>
            <person name="He G."/>
            <person name="Yan M."/>
            <person name="Ng V."/>
            <person name="Cullen D."/>
            <person name="Martin F."/>
            <person name="Rosso M.-N."/>
            <person name="Henrissat B."/>
            <person name="Hibbett D."/>
            <person name="Martinez A.T."/>
            <person name="Grigoriev I.V."/>
        </authorList>
    </citation>
    <scope>NUCLEOTIDE SEQUENCE</scope>
    <source>
        <strain evidence="1">CBS 506.95</strain>
    </source>
</reference>
<evidence type="ECO:0000313" key="2">
    <source>
        <dbReference type="Proteomes" id="UP000807306"/>
    </source>
</evidence>